<dbReference type="AlphaFoldDB" id="A0A7R9ECG4"/>
<dbReference type="EMBL" id="OB794493">
    <property type="protein sequence ID" value="CAD7430426.1"/>
    <property type="molecule type" value="Genomic_DNA"/>
</dbReference>
<sequence length="204" mass="23954">MEENMWKQFYEQIQDSETNVKTEHEISLTYDREGRDSSITKGSLKASAILDSKPNQPNLLKLGSVPFREKYPRDKLGIDQISATTLRGRLFKTLERGREVEGLEETLERGREGAGLEETLERGREGAGLEETLERHREIAELEETLERDRGGAELEETLERHREIAELEETLERDRGEQGCRIHWREIEGEQGWRRYWRELDRD</sequence>
<gene>
    <name evidence="2" type="ORF">TMSB3V08_LOCUS7182</name>
</gene>
<name>A0A7R9ECG4_9NEOP</name>
<keyword evidence="1" id="KW-0175">Coiled coil</keyword>
<reference evidence="2" key="1">
    <citation type="submission" date="2020-11" db="EMBL/GenBank/DDBJ databases">
        <authorList>
            <person name="Tran Van P."/>
        </authorList>
    </citation>
    <scope>NUCLEOTIDE SEQUENCE</scope>
</reference>
<protein>
    <submittedName>
        <fullName evidence="2">Uncharacterized protein</fullName>
    </submittedName>
</protein>
<evidence type="ECO:0000313" key="2">
    <source>
        <dbReference type="EMBL" id="CAD7430426.1"/>
    </source>
</evidence>
<evidence type="ECO:0000256" key="1">
    <source>
        <dbReference type="SAM" id="Coils"/>
    </source>
</evidence>
<feature type="coiled-coil region" evidence="1">
    <location>
        <begin position="129"/>
        <end position="175"/>
    </location>
</feature>
<organism evidence="2">
    <name type="scientific">Timema monikensis</name>
    <dbReference type="NCBI Taxonomy" id="170555"/>
    <lineage>
        <taxon>Eukaryota</taxon>
        <taxon>Metazoa</taxon>
        <taxon>Ecdysozoa</taxon>
        <taxon>Arthropoda</taxon>
        <taxon>Hexapoda</taxon>
        <taxon>Insecta</taxon>
        <taxon>Pterygota</taxon>
        <taxon>Neoptera</taxon>
        <taxon>Polyneoptera</taxon>
        <taxon>Phasmatodea</taxon>
        <taxon>Timematodea</taxon>
        <taxon>Timematoidea</taxon>
        <taxon>Timematidae</taxon>
        <taxon>Timema</taxon>
    </lineage>
</organism>
<accession>A0A7R9ECG4</accession>
<proteinExistence type="predicted"/>